<evidence type="ECO:0000256" key="1">
    <source>
        <dbReference type="ARBA" id="ARBA00004906"/>
    </source>
</evidence>
<dbReference type="PROSITE" id="PS51872">
    <property type="entry name" value="ZF_ZBR"/>
    <property type="match status" value="1"/>
</dbReference>
<reference evidence="7 8" key="1">
    <citation type="submission" date="2023-11" db="EMBL/GenBank/DDBJ databases">
        <title>Halocaridina rubra genome assembly.</title>
        <authorList>
            <person name="Smith C."/>
        </authorList>
    </citation>
    <scope>NUCLEOTIDE SEQUENCE [LARGE SCALE GENOMIC DNA]</scope>
    <source>
        <strain evidence="7">EP-1</strain>
        <tissue evidence="7">Whole</tissue>
    </source>
</reference>
<keyword evidence="8" id="KW-1185">Reference proteome</keyword>
<dbReference type="AlphaFoldDB" id="A0AAN8XQA6"/>
<dbReference type="EMBL" id="JAXCGZ010002620">
    <property type="protein sequence ID" value="KAK7083714.1"/>
    <property type="molecule type" value="Genomic_DNA"/>
</dbReference>
<organism evidence="7 8">
    <name type="scientific">Halocaridina rubra</name>
    <name type="common">Hawaiian red shrimp</name>
    <dbReference type="NCBI Taxonomy" id="373956"/>
    <lineage>
        <taxon>Eukaryota</taxon>
        <taxon>Metazoa</taxon>
        <taxon>Ecdysozoa</taxon>
        <taxon>Arthropoda</taxon>
        <taxon>Crustacea</taxon>
        <taxon>Multicrustacea</taxon>
        <taxon>Malacostraca</taxon>
        <taxon>Eumalacostraca</taxon>
        <taxon>Eucarida</taxon>
        <taxon>Decapoda</taxon>
        <taxon>Pleocyemata</taxon>
        <taxon>Caridea</taxon>
        <taxon>Atyoidea</taxon>
        <taxon>Atyidae</taxon>
        <taxon>Halocaridina</taxon>
    </lineage>
</organism>
<dbReference type="SUPFAM" id="SSF57850">
    <property type="entry name" value="RING/U-box"/>
    <property type="match status" value="1"/>
</dbReference>
<dbReference type="GO" id="GO:0045835">
    <property type="term" value="P:negative regulation of meiotic nuclear division"/>
    <property type="evidence" value="ECO:0007669"/>
    <property type="project" value="InterPro"/>
</dbReference>
<dbReference type="InterPro" id="IPR047147">
    <property type="entry name" value="FBX5_43"/>
</dbReference>
<keyword evidence="5" id="KW-0862">Zinc</keyword>
<evidence type="ECO:0000259" key="6">
    <source>
        <dbReference type="PROSITE" id="PS51872"/>
    </source>
</evidence>
<dbReference type="GO" id="GO:0008270">
    <property type="term" value="F:zinc ion binding"/>
    <property type="evidence" value="ECO:0007669"/>
    <property type="project" value="UniProtKB-KW"/>
</dbReference>
<name>A0AAN8XQA6_HALRR</name>
<keyword evidence="4" id="KW-0833">Ubl conjugation pathway</keyword>
<sequence>MMVFCEENFKVKRLNEGGGVTPGTSYRKQSPPKHLGEVQNLQLNCKEKASVNIGAPILSLADRFVEEGKKLPHGEELRKCVKCQAPAQVQKNILRAICSSESCRYDYCMRCYLPSHRKAQDCSVLKPRTRKSGGIFSKKCKKNLRRL</sequence>
<evidence type="ECO:0000256" key="4">
    <source>
        <dbReference type="ARBA" id="ARBA00022786"/>
    </source>
</evidence>
<evidence type="ECO:0000313" key="8">
    <source>
        <dbReference type="Proteomes" id="UP001381693"/>
    </source>
</evidence>
<gene>
    <name evidence="7" type="primary">FBXO5</name>
    <name evidence="7" type="ORF">SK128_011977</name>
</gene>
<evidence type="ECO:0000256" key="5">
    <source>
        <dbReference type="ARBA" id="ARBA00022833"/>
    </source>
</evidence>
<dbReference type="PANTHER" id="PTHR15493">
    <property type="entry name" value="F-BOX ONLY PROTEIN 5 AND 43"/>
    <property type="match status" value="1"/>
</dbReference>
<dbReference type="PANTHER" id="PTHR15493:SF9">
    <property type="entry name" value="GH14043P"/>
    <property type="match status" value="1"/>
</dbReference>
<proteinExistence type="predicted"/>
<protein>
    <submittedName>
        <fullName evidence="7">F-box domain</fullName>
    </submittedName>
</protein>
<evidence type="ECO:0000256" key="2">
    <source>
        <dbReference type="ARBA" id="ARBA00022723"/>
    </source>
</evidence>
<comment type="pathway">
    <text evidence="1">Protein modification; protein ubiquitination.</text>
</comment>
<dbReference type="GO" id="GO:0007088">
    <property type="term" value="P:regulation of mitotic nuclear division"/>
    <property type="evidence" value="ECO:0007669"/>
    <property type="project" value="InterPro"/>
</dbReference>
<feature type="domain" description="ZBR-type" evidence="6">
    <location>
        <begin position="76"/>
        <end position="125"/>
    </location>
</feature>
<dbReference type="GO" id="GO:0005634">
    <property type="term" value="C:nucleus"/>
    <property type="evidence" value="ECO:0007669"/>
    <property type="project" value="TreeGrafter"/>
</dbReference>
<keyword evidence="3" id="KW-0863">Zinc-finger</keyword>
<evidence type="ECO:0000256" key="3">
    <source>
        <dbReference type="ARBA" id="ARBA00022771"/>
    </source>
</evidence>
<evidence type="ECO:0000313" key="7">
    <source>
        <dbReference type="EMBL" id="KAK7083714.1"/>
    </source>
</evidence>
<dbReference type="Proteomes" id="UP001381693">
    <property type="component" value="Unassembled WGS sequence"/>
</dbReference>
<dbReference type="Gene3D" id="2.20.25.20">
    <property type="match status" value="1"/>
</dbReference>
<keyword evidence="2" id="KW-0479">Metal-binding</keyword>
<comment type="caution">
    <text evidence="7">The sequence shown here is derived from an EMBL/GenBank/DDBJ whole genome shotgun (WGS) entry which is preliminary data.</text>
</comment>
<accession>A0AAN8XQA6</accession>
<dbReference type="InterPro" id="IPR044064">
    <property type="entry name" value="ZF_ZBR"/>
</dbReference>